<dbReference type="InterPro" id="IPR054678">
    <property type="entry name" value="CrtR-like"/>
</dbReference>
<keyword evidence="5" id="KW-0812">Transmembrane</keyword>
<feature type="transmembrane region" description="Helical" evidence="5">
    <location>
        <begin position="201"/>
        <end position="219"/>
    </location>
</feature>
<name>A0A0G2HLD1_9SYNE</name>
<comment type="cofactor">
    <cofactor evidence="1">
        <name>Fe(2+)</name>
        <dbReference type="ChEBI" id="CHEBI:29033"/>
    </cofactor>
</comment>
<evidence type="ECO:0000259" key="6">
    <source>
        <dbReference type="Pfam" id="PF00487"/>
    </source>
</evidence>
<evidence type="ECO:0000256" key="2">
    <source>
        <dbReference type="ARBA" id="ARBA00008749"/>
    </source>
</evidence>
<feature type="domain" description="Fatty acid desaturase" evidence="6">
    <location>
        <begin position="65"/>
        <end position="283"/>
    </location>
</feature>
<evidence type="ECO:0000313" key="8">
    <source>
        <dbReference type="Proteomes" id="UP000035067"/>
    </source>
</evidence>
<dbReference type="EMBL" id="JXQG01000020">
    <property type="protein sequence ID" value="KKZ12461.1"/>
    <property type="molecule type" value="Genomic_DNA"/>
</dbReference>
<feature type="transmembrane region" description="Helical" evidence="5">
    <location>
        <begin position="39"/>
        <end position="61"/>
    </location>
</feature>
<keyword evidence="5" id="KW-1133">Transmembrane helix</keyword>
<feature type="transmembrane region" description="Helical" evidence="5">
    <location>
        <begin position="138"/>
        <end position="155"/>
    </location>
</feature>
<dbReference type="InterPro" id="IPR012171">
    <property type="entry name" value="Fatty_acid_desaturase"/>
</dbReference>
<evidence type="ECO:0000256" key="1">
    <source>
        <dbReference type="ARBA" id="ARBA00001954"/>
    </source>
</evidence>
<feature type="transmembrane region" description="Helical" evidence="5">
    <location>
        <begin position="67"/>
        <end position="85"/>
    </location>
</feature>
<proteinExistence type="inferred from homology"/>
<dbReference type="Proteomes" id="UP000035067">
    <property type="component" value="Unassembled WGS sequence"/>
</dbReference>
<feature type="transmembrane region" description="Helical" evidence="5">
    <location>
        <begin position="176"/>
        <end position="195"/>
    </location>
</feature>
<dbReference type="PANTHER" id="PTHR19353:SF19">
    <property type="entry name" value="DELTA(5) FATTY ACID DESATURASE C-RELATED"/>
    <property type="match status" value="1"/>
</dbReference>
<feature type="compositionally biased region" description="Polar residues" evidence="4">
    <location>
        <begin position="1"/>
        <end position="12"/>
    </location>
</feature>
<organism evidence="7 8">
    <name type="scientific">Candidatus Synechococcus spongiarum SP3</name>
    <dbReference type="NCBI Taxonomy" id="1604020"/>
    <lineage>
        <taxon>Bacteria</taxon>
        <taxon>Bacillati</taxon>
        <taxon>Cyanobacteriota</taxon>
        <taxon>Cyanophyceae</taxon>
        <taxon>Synechococcales</taxon>
        <taxon>Synechococcaceae</taxon>
        <taxon>Synechococcus</taxon>
    </lineage>
</organism>
<keyword evidence="3" id="KW-0408">Iron</keyword>
<comment type="caution">
    <text evidence="7">The sequence shown here is derived from an EMBL/GenBank/DDBJ whole genome shotgun (WGS) entry which is preliminary data.</text>
</comment>
<evidence type="ECO:0000313" key="7">
    <source>
        <dbReference type="EMBL" id="KKZ12461.1"/>
    </source>
</evidence>
<comment type="similarity">
    <text evidence="2">Belongs to the fatty acid desaturase type 2 family.</text>
</comment>
<feature type="region of interest" description="Disordered" evidence="4">
    <location>
        <begin position="1"/>
        <end position="22"/>
    </location>
</feature>
<dbReference type="PATRIC" id="fig|1604020.3.peg.155"/>
<dbReference type="NCBIfam" id="NF045688">
    <property type="entry name" value="BCarotHydoxCrtR"/>
    <property type="match status" value="1"/>
</dbReference>
<accession>A0A0G2HLD1</accession>
<reference evidence="7 8" key="1">
    <citation type="submission" date="2015-01" db="EMBL/GenBank/DDBJ databases">
        <title>Lifestyle Evolution in Cyanobacterial Symbionts of Sponges.</title>
        <authorList>
            <person name="Burgsdorf I."/>
            <person name="Slaby B.M."/>
            <person name="Handley K.M."/>
            <person name="Haber M."/>
            <person name="Blom J."/>
            <person name="Marshall C.W."/>
            <person name="Gilbert J.A."/>
            <person name="Hentschel U."/>
            <person name="Steindler L."/>
        </authorList>
    </citation>
    <scope>NUCLEOTIDE SEQUENCE [LARGE SCALE GENOMIC DNA]</scope>
    <source>
        <strain evidence="7">SP3</strain>
    </source>
</reference>
<dbReference type="PANTHER" id="PTHR19353">
    <property type="entry name" value="FATTY ACID DESATURASE 2"/>
    <property type="match status" value="1"/>
</dbReference>
<feature type="transmembrane region" description="Helical" evidence="5">
    <location>
        <begin position="97"/>
        <end position="118"/>
    </location>
</feature>
<evidence type="ECO:0000256" key="3">
    <source>
        <dbReference type="ARBA" id="ARBA00023004"/>
    </source>
</evidence>
<gene>
    <name evidence="7" type="ORF">TE42_04475</name>
</gene>
<dbReference type="AlphaFoldDB" id="A0A0G2HLD1"/>
<sequence length="347" mass="40313">MTRSVTPASTEAPSPVAAAATTDHCRSVPRRFLRPPKPWNPTVGLFLCGYLLAGLTIWGWFMGNWPLPLLVATGFLALHLQGTVIHDACHRAAHPHCFWNAFMGHGAAMLLGFSYPVFTRVHLEHHAHVNDPERDPDHTVSTFGPLWLIAPRFFYHEYFFFRRRLWRRHELLEWGIARGLFVVVVVTAAQQGFLSFVFNCWFAPALLVGVTLGLFFDYLPHRPFNERNRWRNARIYPSKTMNWLIMGQNYHLVHHLWPSIPWFDYKPAYEAVKPLLDEKGSPQRLGIYESRGDLLNFLYDLFLGIRSHKRSRSRLRNLVRVVPSRWACRQLLHVLHRTAVTPLPRRS</sequence>
<dbReference type="CDD" id="cd03514">
    <property type="entry name" value="CrtR_beta-carotene-hydroxylase"/>
    <property type="match status" value="1"/>
</dbReference>
<evidence type="ECO:0000256" key="4">
    <source>
        <dbReference type="SAM" id="MobiDB-lite"/>
    </source>
</evidence>
<dbReference type="GO" id="GO:0008610">
    <property type="term" value="P:lipid biosynthetic process"/>
    <property type="evidence" value="ECO:0007669"/>
    <property type="project" value="UniProtKB-ARBA"/>
</dbReference>
<dbReference type="GO" id="GO:0016020">
    <property type="term" value="C:membrane"/>
    <property type="evidence" value="ECO:0007669"/>
    <property type="project" value="TreeGrafter"/>
</dbReference>
<keyword evidence="5" id="KW-0472">Membrane</keyword>
<evidence type="ECO:0000256" key="5">
    <source>
        <dbReference type="SAM" id="Phobius"/>
    </source>
</evidence>
<dbReference type="GO" id="GO:0016717">
    <property type="term" value="F:oxidoreductase activity, acting on paired donors, with oxidation of a pair of donors resulting in the reduction of molecular oxygen to two molecules of water"/>
    <property type="evidence" value="ECO:0007669"/>
    <property type="project" value="TreeGrafter"/>
</dbReference>
<dbReference type="Pfam" id="PF00487">
    <property type="entry name" value="FA_desaturase"/>
    <property type="match status" value="1"/>
</dbReference>
<dbReference type="InterPro" id="IPR005804">
    <property type="entry name" value="FA_desaturase_dom"/>
</dbReference>
<protein>
    <submittedName>
        <fullName evidence="7">Beta-carotene hydroxylase</fullName>
    </submittedName>
</protein>